<evidence type="ECO:0000259" key="2">
    <source>
        <dbReference type="Pfam" id="PF08881"/>
    </source>
</evidence>
<feature type="domain" description="Cyanovirin-N" evidence="2">
    <location>
        <begin position="16"/>
        <end position="72"/>
    </location>
</feature>
<gene>
    <name evidence="3" type="ORF">BLS_001457</name>
</gene>
<dbReference type="Pfam" id="PF08881">
    <property type="entry name" value="CVNH"/>
    <property type="match status" value="2"/>
</dbReference>
<dbReference type="InterPro" id="IPR010730">
    <property type="entry name" value="HET"/>
</dbReference>
<name>A0A8H3U3T9_VENIN</name>
<dbReference type="PANTHER" id="PTHR33112">
    <property type="entry name" value="DOMAIN PROTEIN, PUTATIVE-RELATED"/>
    <property type="match status" value="1"/>
</dbReference>
<organism evidence="3 4">
    <name type="scientific">Venturia inaequalis</name>
    <name type="common">Apple scab fungus</name>
    <dbReference type="NCBI Taxonomy" id="5025"/>
    <lineage>
        <taxon>Eukaryota</taxon>
        <taxon>Fungi</taxon>
        <taxon>Dikarya</taxon>
        <taxon>Ascomycota</taxon>
        <taxon>Pezizomycotina</taxon>
        <taxon>Dothideomycetes</taxon>
        <taxon>Pleosporomycetidae</taxon>
        <taxon>Venturiales</taxon>
        <taxon>Venturiaceae</taxon>
        <taxon>Venturia</taxon>
    </lineage>
</organism>
<dbReference type="PANTHER" id="PTHR33112:SF9">
    <property type="entry name" value="HETEROKARYON INCOMPATIBILITY DOMAIN-CONTAINING PROTEIN"/>
    <property type="match status" value="1"/>
</dbReference>
<reference evidence="3 4" key="1">
    <citation type="submission" date="2019-11" db="EMBL/GenBank/DDBJ databases">
        <title>Venturia inaequalis Genome Resource.</title>
        <authorList>
            <person name="Lichtner F.J."/>
        </authorList>
    </citation>
    <scope>NUCLEOTIDE SEQUENCE [LARGE SCALE GENOMIC DNA]</scope>
    <source>
        <strain evidence="3">Bline_iso_100314</strain>
    </source>
</reference>
<dbReference type="Pfam" id="PF06985">
    <property type="entry name" value="HET"/>
    <property type="match status" value="1"/>
</dbReference>
<dbReference type="Gene3D" id="2.30.60.10">
    <property type="entry name" value="Cyanovirin-N"/>
    <property type="match status" value="2"/>
</dbReference>
<accession>A0A8H3U3T9</accession>
<dbReference type="InterPro" id="IPR036673">
    <property type="entry name" value="Cyanovirin-N_sf"/>
</dbReference>
<dbReference type="EMBL" id="WNWQ01001324">
    <property type="protein sequence ID" value="KAE9961729.1"/>
    <property type="molecule type" value="Genomic_DNA"/>
</dbReference>
<feature type="domain" description="Cyanovirin-N" evidence="2">
    <location>
        <begin position="124"/>
        <end position="200"/>
    </location>
</feature>
<evidence type="ECO:0008006" key="5">
    <source>
        <dbReference type="Google" id="ProtNLM"/>
    </source>
</evidence>
<dbReference type="AlphaFoldDB" id="A0A8H3U3T9"/>
<dbReference type="SUPFAM" id="SSF51322">
    <property type="entry name" value="Cyanovirin-N"/>
    <property type="match status" value="2"/>
</dbReference>
<protein>
    <recommendedName>
        <fullName evidence="5">HET-domain-containing protein</fullName>
    </recommendedName>
</protein>
<evidence type="ECO:0000313" key="4">
    <source>
        <dbReference type="Proteomes" id="UP000433883"/>
    </source>
</evidence>
<feature type="domain" description="Heterokaryon incompatibility" evidence="1">
    <location>
        <begin position="469"/>
        <end position="625"/>
    </location>
</feature>
<dbReference type="InterPro" id="IPR011058">
    <property type="entry name" value="Cyanovirin-N"/>
</dbReference>
<proteinExistence type="predicted"/>
<dbReference type="Proteomes" id="UP000433883">
    <property type="component" value="Unassembled WGS sequence"/>
</dbReference>
<evidence type="ECO:0000313" key="3">
    <source>
        <dbReference type="EMBL" id="KAE9961729.1"/>
    </source>
</evidence>
<comment type="caution">
    <text evidence="3">The sequence shown here is derived from an EMBL/GenBank/DDBJ whole genome shotgun (WGS) entry which is preliminary data.</text>
</comment>
<evidence type="ECO:0000259" key="1">
    <source>
        <dbReference type="Pfam" id="PF06985"/>
    </source>
</evidence>
<sequence>MPLSGALHFKSLPGGGETIQCRFHLDDILGNDNGNFSITGKHFSQSARNVRLVDYSLWTELASIDGRWQHDVVGLALTLPTTREQNLEVKIVDYNPAYSPSLSSPSSRLSATDQENVRSLRLISGFLLAADCLQQDGSYASSFLDLDGYIGNSSENFSRGVNFTESSQHISLVGTTLHGWLSPNGGALRESFVDISRNVRCLHGRIVAFNGLRSEDDYPLIPVVASGNVGQLTGCTVKLVNGSVLLATYFTDKNLPHECAFKLRKIFGVADGRLRPFGHNFTPGLARDLSLSGSILSMDIEQPSKDFGNKERPIIFKQYVVDLEDYVVLEEGGLRLRQTSNGCPGCAGAFRAGVETFVETTSKSDYYAETVELRIITGNSTIRHKLFLNEDRSIHNDVFDLFPKRKLSENWFNPANRWSLASSWIENCLQDHKKCSKEDSLLPTRCLDVGTQPGDKVHIVTTSNRPGQYACLSYCWGKAELNKLTSETIATYTEEIPQADLPKMYTDAIGVCQYLGIRYLWIDSLCILQDSKDDWLQESTQMAAYYGHCYICIAATNLASPDASLGFDDRPEAVSANGNDRFGAEYSLFAYPSDRLDNLPHFSRAETATLDEHFPLMRRAWVFQERLLAPRTLHFAGSEILFECAKGLSCECGHAMDSYWMSIGDGGRRMNMEGMEDGAVMKRRAPESLRWTQYVVAYSYLNLTFASDRLPAISGLARDYVSRRPNQHPGQYLAGLWRNDIYDQLVWFVGAPLLRHRAKKTIRFQNEDPDEAKFWTTQKARLREYVAPSWSWASVFDAISYRAPEDNRPLCEVLDASMSLNGDDEFGALSKGCSLTIIGRLYESSWTAISDGSSSVPYMLTSMVGSQRMDLDDSPSIRFLPDYTITAPDEYQISRTENLFVLPVLSQKVSLVGWSYNGDVAEMDKERERVGRIRNTLCLVLRRASGYVESGPACYERVGFTEYVNAVGAVENIDPNDYWEEIFMLV</sequence>